<keyword evidence="7" id="KW-0998">Cell outer membrane</keyword>
<evidence type="ECO:0000256" key="4">
    <source>
        <dbReference type="ARBA" id="ARBA00022692"/>
    </source>
</evidence>
<evidence type="ECO:0000313" key="10">
    <source>
        <dbReference type="Proteomes" id="UP000031197"/>
    </source>
</evidence>
<dbReference type="Proteomes" id="UP000031197">
    <property type="component" value="Unassembled WGS sequence"/>
</dbReference>
<evidence type="ECO:0000256" key="3">
    <source>
        <dbReference type="ARBA" id="ARBA00022452"/>
    </source>
</evidence>
<sequence length="452" mass="48350">MKQQFSLRASVCLALATLASSSALAAGFQVNEHSANGLGRAMAGQAAKPENASILATNPAAIGVFKEAEFSASVSFIDPNVDIDGDVSYALGEAPVGQPRPAAEDNIADTAFVPGFFYVSPINEKLSAGVGVFTTYGLRSDYSDDFGALHFADTAEVKTVTLNPAVSYKVNKQLMVGFGLNITYAEAEIGSGVSNTLAGTVAALAPTAEALGITLPTLTPGNSLFSMEGDDWGYGWNAGIFWQPTDMTNVALSYRAETKLELEGAVSSETPVFPINLNQPGSLDLNLAAITELAIDQKIDNQWSVQASVTFTDWSTFEKLEANLEDGIDFLIKEENFDDSWRAALGVTYILNDEITLRAGYAYDDGVVSVENRSLSIPDTDRHWFSGGMTYTVSEDTSIDVAYVFIDGREANIDKDRTILSNVLPGTDFTTNFSGTQSATAHILSVQMNTRF</sequence>
<comment type="caution">
    <text evidence="9">The sequence shown here is derived from an EMBL/GenBank/DDBJ whole genome shotgun (WGS) entry which is preliminary data.</text>
</comment>
<evidence type="ECO:0000256" key="1">
    <source>
        <dbReference type="ARBA" id="ARBA00004571"/>
    </source>
</evidence>
<dbReference type="SUPFAM" id="SSF56935">
    <property type="entry name" value="Porins"/>
    <property type="match status" value="1"/>
</dbReference>
<dbReference type="PANTHER" id="PTHR35093">
    <property type="entry name" value="OUTER MEMBRANE PROTEIN NMB0088-RELATED"/>
    <property type="match status" value="1"/>
</dbReference>
<organism evidence="9 10">
    <name type="scientific">Alteromonas marina</name>
    <dbReference type="NCBI Taxonomy" id="203795"/>
    <lineage>
        <taxon>Bacteria</taxon>
        <taxon>Pseudomonadati</taxon>
        <taxon>Pseudomonadota</taxon>
        <taxon>Gammaproteobacteria</taxon>
        <taxon>Alteromonadales</taxon>
        <taxon>Alteromonadaceae</taxon>
        <taxon>Alteromonas/Salinimonas group</taxon>
        <taxon>Alteromonas</taxon>
    </lineage>
</organism>
<feature type="signal peptide" evidence="8">
    <location>
        <begin position="1"/>
        <end position="25"/>
    </location>
</feature>
<keyword evidence="4" id="KW-0812">Transmembrane</keyword>
<evidence type="ECO:0000256" key="7">
    <source>
        <dbReference type="ARBA" id="ARBA00023237"/>
    </source>
</evidence>
<comment type="subcellular location">
    <subcellularLocation>
        <location evidence="1">Cell outer membrane</location>
        <topology evidence="1">Multi-pass membrane protein</topology>
    </subcellularLocation>
</comment>
<gene>
    <name evidence="9" type="ORF">RJ41_13340</name>
</gene>
<dbReference type="OrthoDB" id="19849at2"/>
<dbReference type="Gene3D" id="2.40.160.60">
    <property type="entry name" value="Outer membrane protein transport protein (OMPP1/FadL/TodX)"/>
    <property type="match status" value="1"/>
</dbReference>
<dbReference type="GO" id="GO:0015483">
    <property type="term" value="F:long-chain fatty acid transporting porin activity"/>
    <property type="evidence" value="ECO:0007669"/>
    <property type="project" value="TreeGrafter"/>
</dbReference>
<protein>
    <submittedName>
        <fullName evidence="9">Long-chain fatty acid transporter</fullName>
    </submittedName>
</protein>
<dbReference type="PANTHER" id="PTHR35093:SF3">
    <property type="entry name" value="LONG-CHAIN FATTY ACID TRANSPORT PROTEIN"/>
    <property type="match status" value="1"/>
</dbReference>
<evidence type="ECO:0000256" key="5">
    <source>
        <dbReference type="ARBA" id="ARBA00022729"/>
    </source>
</evidence>
<dbReference type="AlphaFoldDB" id="A0A0B3YCC4"/>
<dbReference type="Pfam" id="PF03349">
    <property type="entry name" value="Toluene_X"/>
    <property type="match status" value="1"/>
</dbReference>
<keyword evidence="5 8" id="KW-0732">Signal</keyword>
<evidence type="ECO:0000256" key="6">
    <source>
        <dbReference type="ARBA" id="ARBA00023136"/>
    </source>
</evidence>
<keyword evidence="10" id="KW-1185">Reference proteome</keyword>
<reference evidence="9 10" key="1">
    <citation type="submission" date="2014-12" db="EMBL/GenBank/DDBJ databases">
        <title>Genome sequencing of Alteromonas marina AD001.</title>
        <authorList>
            <person name="Adrian T.G.S."/>
            <person name="Chan K.G."/>
        </authorList>
    </citation>
    <scope>NUCLEOTIDE SEQUENCE [LARGE SCALE GENOMIC DNA]</scope>
    <source>
        <strain evidence="9 10">AD001</strain>
    </source>
</reference>
<name>A0A0B3YCC4_9ALTE</name>
<feature type="chain" id="PRO_5002083636" evidence="8">
    <location>
        <begin position="26"/>
        <end position="452"/>
    </location>
</feature>
<comment type="similarity">
    <text evidence="2">Belongs to the OmpP1/FadL family.</text>
</comment>
<evidence type="ECO:0000313" key="9">
    <source>
        <dbReference type="EMBL" id="KHT50757.1"/>
    </source>
</evidence>
<dbReference type="GO" id="GO:0009279">
    <property type="term" value="C:cell outer membrane"/>
    <property type="evidence" value="ECO:0007669"/>
    <property type="project" value="UniProtKB-SubCell"/>
</dbReference>
<evidence type="ECO:0000256" key="2">
    <source>
        <dbReference type="ARBA" id="ARBA00008163"/>
    </source>
</evidence>
<dbReference type="RefSeq" id="WP_039221633.1">
    <property type="nucleotide sequence ID" value="NZ_JWLW01000023.1"/>
</dbReference>
<dbReference type="EMBL" id="JWLW01000023">
    <property type="protein sequence ID" value="KHT50757.1"/>
    <property type="molecule type" value="Genomic_DNA"/>
</dbReference>
<proteinExistence type="inferred from homology"/>
<evidence type="ECO:0000256" key="8">
    <source>
        <dbReference type="SAM" id="SignalP"/>
    </source>
</evidence>
<keyword evidence="6" id="KW-0472">Membrane</keyword>
<keyword evidence="3" id="KW-1134">Transmembrane beta strand</keyword>
<accession>A0A0B3YCC4</accession>
<dbReference type="InterPro" id="IPR005017">
    <property type="entry name" value="OMPP1/FadL/TodX"/>
</dbReference>